<feature type="compositionally biased region" description="Polar residues" evidence="1">
    <location>
        <begin position="540"/>
        <end position="554"/>
    </location>
</feature>
<evidence type="ECO:0000313" key="3">
    <source>
        <dbReference type="EMBL" id="MEC4720524.1"/>
    </source>
</evidence>
<comment type="caution">
    <text evidence="3">The sequence shown here is derived from an EMBL/GenBank/DDBJ whole genome shotgun (WGS) entry which is preliminary data.</text>
</comment>
<keyword evidence="4" id="KW-1185">Reference proteome</keyword>
<dbReference type="RefSeq" id="WP_326507242.1">
    <property type="nucleotide sequence ID" value="NZ_JAWIIV010000011.1"/>
</dbReference>
<reference evidence="3 4" key="1">
    <citation type="submission" date="2023-10" db="EMBL/GenBank/DDBJ databases">
        <title>Noviherbaspirillum sp. CPCC 100848 genome assembly.</title>
        <authorList>
            <person name="Li X.Y."/>
            <person name="Fang X.M."/>
        </authorList>
    </citation>
    <scope>NUCLEOTIDE SEQUENCE [LARGE SCALE GENOMIC DNA]</scope>
    <source>
        <strain evidence="3 4">CPCC 100848</strain>
    </source>
</reference>
<evidence type="ECO:0000256" key="1">
    <source>
        <dbReference type="SAM" id="MobiDB-lite"/>
    </source>
</evidence>
<evidence type="ECO:0000313" key="4">
    <source>
        <dbReference type="Proteomes" id="UP001352263"/>
    </source>
</evidence>
<dbReference type="Proteomes" id="UP001352263">
    <property type="component" value="Unassembled WGS sequence"/>
</dbReference>
<sequence length="773" mass="85761">MRHNRNPIVRDVAVVAMFWWSVFSLVHAYQVFDSSYSLRENWDYFVNLYAHMPRHLRWCAGGAFIGAFLSLWTIFFKRDLARGRVAPTEHLGVHCTMGKVPFLAKEAPRAKKKATLPITSKVIKGWLDANKERHPEHVALFNAVWETLSAHKSHPASPYRAGHGGKLLWEHSQNVAEQALLRAKDWKYDGIFFDDGRRKRTLVIPKLNPNYAFDPDDPLIPLVAIAHDLGKIETYILQPDGSVKSLESRNGIRHDGKSAQMLARMAEFHNLPGNDSWILVDVVGQYHNKLHMRVDKSGACYDDRVGSLIQFLNDVDRATGILECGGAEGAEATLSEEDSQNIYKAFVDIVTEHGRINGTGDHAVDKRFKIGQKHEGLIYIREQFVRQLILKKVQISQEQGTARYRSTLALLRMLEDKGLLSCTVNGYDFSEYLPLQTVTFHDAAGKYITTWDKVIVIRLNPAASELMSLARLQNFTPKARVKGHFYGHQPALKGDTKLAEMLQLAFGKDAVASTHDDKASGNDEQPVDDGYFEDSPPALASSTEANPIALPSSTPAVPKEALAAEDETPEVILDSAVTMSNSTPGAMAHSTAMSLDDVLGDLQPVSQDIDIFTGRAIAQPKKATVLDSAANLQRAVPDEVATMPSAPARSQVDPSLPPTKPLVTKGPSMEEAKARFEESRKGWIGRREIHFQKVSEGSANATKPSADSLAQIQDAVANNRLFTLHKHDGIHYVEKVKVEALFPDLDLDSLIESKRITRMELANIVAVGIPEKR</sequence>
<keyword evidence="2" id="KW-0472">Membrane</keyword>
<organism evidence="3 4">
    <name type="scientific">Noviherbaspirillum album</name>
    <dbReference type="NCBI Taxonomy" id="3080276"/>
    <lineage>
        <taxon>Bacteria</taxon>
        <taxon>Pseudomonadati</taxon>
        <taxon>Pseudomonadota</taxon>
        <taxon>Betaproteobacteria</taxon>
        <taxon>Burkholderiales</taxon>
        <taxon>Oxalobacteraceae</taxon>
        <taxon>Noviherbaspirillum</taxon>
    </lineage>
</organism>
<evidence type="ECO:0000256" key="2">
    <source>
        <dbReference type="SAM" id="Phobius"/>
    </source>
</evidence>
<proteinExistence type="predicted"/>
<protein>
    <submittedName>
        <fullName evidence="3">Uncharacterized protein</fullName>
    </submittedName>
</protein>
<feature type="region of interest" description="Disordered" evidence="1">
    <location>
        <begin position="513"/>
        <end position="554"/>
    </location>
</feature>
<gene>
    <name evidence="3" type="ORF">RY831_15280</name>
</gene>
<keyword evidence="2" id="KW-0812">Transmembrane</keyword>
<feature type="transmembrane region" description="Helical" evidence="2">
    <location>
        <begin position="55"/>
        <end position="75"/>
    </location>
</feature>
<accession>A0ABU6JBK2</accession>
<name>A0ABU6JBK2_9BURK</name>
<keyword evidence="2" id="KW-1133">Transmembrane helix</keyword>
<dbReference type="EMBL" id="JAWIIV010000011">
    <property type="protein sequence ID" value="MEC4720524.1"/>
    <property type="molecule type" value="Genomic_DNA"/>
</dbReference>
<feature type="region of interest" description="Disordered" evidence="1">
    <location>
        <begin position="645"/>
        <end position="668"/>
    </location>
</feature>